<dbReference type="Proteomes" id="UP001549921">
    <property type="component" value="Unassembled WGS sequence"/>
</dbReference>
<gene>
    <name evidence="1" type="ORF">ABMA28_010246</name>
</gene>
<protein>
    <submittedName>
        <fullName evidence="1">Uncharacterized protein</fullName>
    </submittedName>
</protein>
<accession>A0ABD0SA82</accession>
<evidence type="ECO:0000313" key="2">
    <source>
        <dbReference type="Proteomes" id="UP001549921"/>
    </source>
</evidence>
<sequence length="1156" mass="137167">MAPIILEGNNLGQRHRHYNTLLKTALASNQGETLGKVSHDDNDIDNFLKIDIASHNRDVNYILEVLKCKDLLYVTRVIKKSRWLITDDKYSHIVNPKYLHTELFPYMMSKAKYKLGLHIRLHLRDEKRVKQFYNYFKQLDRRAATKWLQYCPLQFALNEVRDHAVDVSESTLKRLCRRTVQFLEKYAVSSEVFEWDKEDHLQKVNFLIRHNTEEYLNVRDSCSRSYTQHLKDKHLKIIMKTCPQRIIKNFYHYFYTVKYSNLVKYMDKESIKHFLLECSEGLSLSIFGRDFDFLIHFLIKIEYSDKIEVLKAFYETTSGVDYEGPDGLNLFFSAMQDNAPFNSLCVFRWYQCMPFDVAFYEVKKLLQNELESDVRMSMLNTLVICAGSNIENTYVLLKYFNDRHINEPHKVKKSFVYEILSHFAIYKFDSETWKILDDIFFSMEVYMDSSLSVTKCVEAIIVYKTIHDQIVPEKVENKFKFETLKSYKNKLNAIDSEKLFQYLYKIQATKVKEATALTKKEFTDCVKILENTMKLLADWNKNIINYPMLLSKIQDVINIKEKQNWDIDLSSIYNLHKPWRQYFFDESLKLYPSKLTLLNVLKHNQSILKMYHKEVDFIRYNDIIQLVLSKLKIYWSDTLAKEWTNDYLSQLHESGKQKNPIHNVAVLLNQKDFLNISKQYIPQESKINWQEADEVEYYCRKYFASNIYRVRPLPATDTVLLFAKGIHRKLSVISYVTTLENISNFDLEEHMSKLISVPLFLQKHGIRIAFAKLTVENLIPTFETIWKSTKSHSIQTYLFLNTYNLLCEQSRKSRILKQWKMLQIFIDNLSVSVNPKIYEKMCHVSKVPEIIQSEYFMKAYVYFKTLPRNLAVKYTDNIIVESEKSIIFLDEKFMEEVGLGSIDEFANESSQLIRLFARYLLLITDKKTVLDIYQRRVKPVLYKKDCYSIENSKELIDNIFRNLLDHVTRNRTIPWTLVKRMFDDFKEKLSFPEDYVFIRTWELTCDLMEILERNISTNVLKKSEGIDGILNTNVLSAFGKACLKHLQKDIKSLAFPIPAFECVMRTLHLKLDFSLKHMLQIYKHMLGDQSTVESYFIVQKLLPEQCLWDDDIINLKKEIIEILCTHPSKEFRIICRRYFHHNLKQDVKLKCGELLA</sequence>
<reference evidence="1 2" key="1">
    <citation type="submission" date="2024-06" db="EMBL/GenBank/DDBJ databases">
        <title>A chromosome-level genome assembly of beet webworm, Loxostege sticticalis.</title>
        <authorList>
            <person name="Zhang Y."/>
        </authorList>
    </citation>
    <scope>NUCLEOTIDE SEQUENCE [LARGE SCALE GENOMIC DNA]</scope>
    <source>
        <strain evidence="1">AQ028</strain>
        <tissue evidence="1">Male pupae</tissue>
    </source>
</reference>
<name>A0ABD0SA82_LOXSC</name>
<dbReference type="AlphaFoldDB" id="A0ABD0SA82"/>
<evidence type="ECO:0000313" key="1">
    <source>
        <dbReference type="EMBL" id="KAL0810952.1"/>
    </source>
</evidence>
<dbReference type="EMBL" id="JBEDNZ010000025">
    <property type="protein sequence ID" value="KAL0810952.1"/>
    <property type="molecule type" value="Genomic_DNA"/>
</dbReference>
<organism evidence="1 2">
    <name type="scientific">Loxostege sticticalis</name>
    <name type="common">Beet webworm moth</name>
    <dbReference type="NCBI Taxonomy" id="481309"/>
    <lineage>
        <taxon>Eukaryota</taxon>
        <taxon>Metazoa</taxon>
        <taxon>Ecdysozoa</taxon>
        <taxon>Arthropoda</taxon>
        <taxon>Hexapoda</taxon>
        <taxon>Insecta</taxon>
        <taxon>Pterygota</taxon>
        <taxon>Neoptera</taxon>
        <taxon>Endopterygota</taxon>
        <taxon>Lepidoptera</taxon>
        <taxon>Glossata</taxon>
        <taxon>Ditrysia</taxon>
        <taxon>Pyraloidea</taxon>
        <taxon>Crambidae</taxon>
        <taxon>Pyraustinae</taxon>
        <taxon>Loxostege</taxon>
    </lineage>
</organism>
<proteinExistence type="predicted"/>
<comment type="caution">
    <text evidence="1">The sequence shown here is derived from an EMBL/GenBank/DDBJ whole genome shotgun (WGS) entry which is preliminary data.</text>
</comment>